<dbReference type="EMBL" id="KZ084087">
    <property type="protein sequence ID" value="OSD07758.1"/>
    <property type="molecule type" value="Genomic_DNA"/>
</dbReference>
<evidence type="ECO:0000313" key="3">
    <source>
        <dbReference type="Proteomes" id="UP000193067"/>
    </source>
</evidence>
<evidence type="ECO:0000313" key="2">
    <source>
        <dbReference type="EMBL" id="OSD07758.1"/>
    </source>
</evidence>
<sequence length="134" mass="14078">GTFGGADLGTSKGPEDEFEAEVTGAKPGTQTLRFIWVGEGTVDYEALPSRSSVRAPAAETETGTEWTVVGGFSVDSGMVCLFSKHALDSVLASGTGDREEMLEAFIDDDDARHVFVPSGIVVSGNDGGYEILDR</sequence>
<proteinExistence type="predicted"/>
<dbReference type="Proteomes" id="UP000193067">
    <property type="component" value="Unassembled WGS sequence"/>
</dbReference>
<evidence type="ECO:0000256" key="1">
    <source>
        <dbReference type="SAM" id="MobiDB-lite"/>
    </source>
</evidence>
<feature type="non-terminal residue" evidence="2">
    <location>
        <position position="1"/>
    </location>
</feature>
<gene>
    <name evidence="2" type="ORF">PYCCODRAFT_1358338</name>
</gene>
<reference evidence="2 3" key="1">
    <citation type="journal article" date="2015" name="Biotechnol. Biofuels">
        <title>Enhanced degradation of softwood versus hardwood by the white-rot fungus Pycnoporus coccineus.</title>
        <authorList>
            <person name="Couturier M."/>
            <person name="Navarro D."/>
            <person name="Chevret D."/>
            <person name="Henrissat B."/>
            <person name="Piumi F."/>
            <person name="Ruiz-Duenas F.J."/>
            <person name="Martinez A.T."/>
            <person name="Grigoriev I.V."/>
            <person name="Riley R."/>
            <person name="Lipzen A."/>
            <person name="Berrin J.G."/>
            <person name="Master E.R."/>
            <person name="Rosso M.N."/>
        </authorList>
    </citation>
    <scope>NUCLEOTIDE SEQUENCE [LARGE SCALE GENOMIC DNA]</scope>
    <source>
        <strain evidence="2 3">BRFM310</strain>
    </source>
</reference>
<protein>
    <submittedName>
        <fullName evidence="2">Uncharacterized protein</fullName>
    </submittedName>
</protein>
<accession>A0A1Y2J2W7</accession>
<dbReference type="OrthoDB" id="7722975at2759"/>
<dbReference type="AlphaFoldDB" id="A0A1Y2J2W7"/>
<organism evidence="2 3">
    <name type="scientific">Trametes coccinea (strain BRFM310)</name>
    <name type="common">Pycnoporus coccineus</name>
    <dbReference type="NCBI Taxonomy" id="1353009"/>
    <lineage>
        <taxon>Eukaryota</taxon>
        <taxon>Fungi</taxon>
        <taxon>Dikarya</taxon>
        <taxon>Basidiomycota</taxon>
        <taxon>Agaricomycotina</taxon>
        <taxon>Agaricomycetes</taxon>
        <taxon>Polyporales</taxon>
        <taxon>Polyporaceae</taxon>
        <taxon>Trametes</taxon>
    </lineage>
</organism>
<name>A0A1Y2J2W7_TRAC3</name>
<keyword evidence="3" id="KW-1185">Reference proteome</keyword>
<feature type="region of interest" description="Disordered" evidence="1">
    <location>
        <begin position="1"/>
        <end position="23"/>
    </location>
</feature>